<dbReference type="GO" id="GO:0005886">
    <property type="term" value="C:plasma membrane"/>
    <property type="evidence" value="ECO:0007669"/>
    <property type="project" value="UniProtKB-SubCell"/>
</dbReference>
<evidence type="ECO:0000256" key="7">
    <source>
        <dbReference type="ARBA" id="ARBA00023136"/>
    </source>
</evidence>
<evidence type="ECO:0000256" key="13">
    <source>
        <dbReference type="SAM" id="Phobius"/>
    </source>
</evidence>
<organism evidence="14 15">
    <name type="scientific">Rufibacter hautae</name>
    <dbReference type="NCBI Taxonomy" id="2595005"/>
    <lineage>
        <taxon>Bacteria</taxon>
        <taxon>Pseudomonadati</taxon>
        <taxon>Bacteroidota</taxon>
        <taxon>Cytophagia</taxon>
        <taxon>Cytophagales</taxon>
        <taxon>Hymenobacteraceae</taxon>
        <taxon>Rufibacter</taxon>
    </lineage>
</organism>
<evidence type="ECO:0000256" key="12">
    <source>
        <dbReference type="ARBA" id="ARBA00025324"/>
    </source>
</evidence>
<dbReference type="InterPro" id="IPR044021">
    <property type="entry name" value="CrtO"/>
</dbReference>
<keyword evidence="5" id="KW-0732">Signal</keyword>
<gene>
    <name evidence="14" type="ORF">FOA19_10875</name>
</gene>
<proteinExistence type="inferred from homology"/>
<accession>A0A5B6TC90</accession>
<comment type="caution">
    <text evidence="14">The sequence shown here is derived from an EMBL/GenBank/DDBJ whole genome shotgun (WGS) entry which is preliminary data.</text>
</comment>
<comment type="subcellular location">
    <subcellularLocation>
        <location evidence="1">Cell membrane</location>
        <topology evidence="1">Single-pass membrane protein</topology>
    </subcellularLocation>
</comment>
<evidence type="ECO:0000256" key="6">
    <source>
        <dbReference type="ARBA" id="ARBA00022989"/>
    </source>
</evidence>
<evidence type="ECO:0000256" key="11">
    <source>
        <dbReference type="ARBA" id="ARBA00023667"/>
    </source>
</evidence>
<feature type="transmembrane region" description="Helical" evidence="13">
    <location>
        <begin position="35"/>
        <end position="56"/>
    </location>
</feature>
<dbReference type="OrthoDB" id="669469at2"/>
<protein>
    <recommendedName>
        <fullName evidence="11">Glycosyl-4,4'-diaponeurosporenoate acyltransferase</fullName>
    </recommendedName>
</protein>
<evidence type="ECO:0000313" key="15">
    <source>
        <dbReference type="Proteomes" id="UP000324133"/>
    </source>
</evidence>
<name>A0A5B6TC90_9BACT</name>
<feature type="transmembrane region" description="Helical" evidence="13">
    <location>
        <begin position="122"/>
        <end position="139"/>
    </location>
</feature>
<comment type="pathway">
    <text evidence="9">Carotenoid biosynthesis; staphyloxanthin biosynthesis; staphyloxanthin from farnesyl diphosphate: step 5/5.</text>
</comment>
<keyword evidence="2" id="KW-1003">Cell membrane</keyword>
<keyword evidence="7 13" id="KW-0472">Membrane</keyword>
<comment type="similarity">
    <text evidence="10">Belongs to the acyltransferase CrtO family.</text>
</comment>
<sequence>MKKALLNWSIALGATLVTGGTCYFLANSFGADSFVFSWVLNFMLMAWYTLVVNLFAPKLDFNYFKAKKFERGGKIYEYLGIRFYRGLLERIGWEKLNNKAYPIRKDLAVLKARERNTRISELGHLVIAVIVFCTMLLVCDSLLEAKWLLVLNVLLNIYPIWLQRYTRPRYTRILAIVMRSKVR</sequence>
<evidence type="ECO:0000256" key="3">
    <source>
        <dbReference type="ARBA" id="ARBA00022679"/>
    </source>
</evidence>
<evidence type="ECO:0000313" key="14">
    <source>
        <dbReference type="EMBL" id="KAA3437788.1"/>
    </source>
</evidence>
<keyword evidence="4 13" id="KW-0812">Transmembrane</keyword>
<evidence type="ECO:0000256" key="1">
    <source>
        <dbReference type="ARBA" id="ARBA00004162"/>
    </source>
</evidence>
<comment type="function">
    <text evidence="12">Catalyzes the acylation of glycosyl-4,4'-diaponeurosporenoate, i.e. the esterification of glucose at the C6'' position with the carboxyl group of the C(15) fatty acid 12-methyltetradecanoic acid, to yield staphyloxanthin. This is the last step in the biosynthesis of this orange pigment, present in most staphylococci strains.</text>
</comment>
<evidence type="ECO:0000256" key="9">
    <source>
        <dbReference type="ARBA" id="ARBA00023588"/>
    </source>
</evidence>
<evidence type="ECO:0000256" key="5">
    <source>
        <dbReference type="ARBA" id="ARBA00022729"/>
    </source>
</evidence>
<evidence type="ECO:0000256" key="10">
    <source>
        <dbReference type="ARBA" id="ARBA00023603"/>
    </source>
</evidence>
<dbReference type="AlphaFoldDB" id="A0A5B6TC90"/>
<reference evidence="14 15" key="1">
    <citation type="submission" date="2019-07" db="EMBL/GenBank/DDBJ databases">
        <title>Rufibacter sp. nov., isolated from lake sediment.</title>
        <authorList>
            <person name="Qu J.-H."/>
        </authorList>
    </citation>
    <scope>NUCLEOTIDE SEQUENCE [LARGE SCALE GENOMIC DNA]</scope>
    <source>
        <strain evidence="14 15">NBS58-1</strain>
    </source>
</reference>
<evidence type="ECO:0000256" key="4">
    <source>
        <dbReference type="ARBA" id="ARBA00022692"/>
    </source>
</evidence>
<keyword evidence="6 13" id="KW-1133">Transmembrane helix</keyword>
<feature type="transmembrane region" description="Helical" evidence="13">
    <location>
        <begin position="145"/>
        <end position="162"/>
    </location>
</feature>
<keyword evidence="8" id="KW-0012">Acyltransferase</keyword>
<dbReference type="UniPathway" id="UPA00029">
    <property type="reaction ID" value="UER00560"/>
</dbReference>
<keyword evidence="3" id="KW-0808">Transferase</keyword>
<evidence type="ECO:0000256" key="8">
    <source>
        <dbReference type="ARBA" id="ARBA00023315"/>
    </source>
</evidence>
<keyword evidence="15" id="KW-1185">Reference proteome</keyword>
<dbReference type="Pfam" id="PF18927">
    <property type="entry name" value="CrtO"/>
    <property type="match status" value="1"/>
</dbReference>
<dbReference type="GO" id="GO:0016746">
    <property type="term" value="F:acyltransferase activity"/>
    <property type="evidence" value="ECO:0007669"/>
    <property type="project" value="UniProtKB-KW"/>
</dbReference>
<dbReference type="EMBL" id="VKKY01000002">
    <property type="protein sequence ID" value="KAA3437788.1"/>
    <property type="molecule type" value="Genomic_DNA"/>
</dbReference>
<dbReference type="RefSeq" id="WP_149090852.1">
    <property type="nucleotide sequence ID" value="NZ_VKKY01000002.1"/>
</dbReference>
<dbReference type="Proteomes" id="UP000324133">
    <property type="component" value="Unassembled WGS sequence"/>
</dbReference>
<evidence type="ECO:0000256" key="2">
    <source>
        <dbReference type="ARBA" id="ARBA00022475"/>
    </source>
</evidence>